<name>A0A291RDB1_9NOCA</name>
<evidence type="ECO:0000313" key="3">
    <source>
        <dbReference type="EMBL" id="ATL65114.1"/>
    </source>
</evidence>
<proteinExistence type="predicted"/>
<dbReference type="KEGG" id="ntp:CRH09_01585"/>
<protein>
    <submittedName>
        <fullName evidence="3">RecE</fullName>
    </submittedName>
</protein>
<reference evidence="3 4" key="1">
    <citation type="submission" date="2017-10" db="EMBL/GenBank/DDBJ databases">
        <title>Comparative genomics between pathogenic Norcardia.</title>
        <authorList>
            <person name="Zeng L."/>
        </authorList>
    </citation>
    <scope>NUCLEOTIDE SEQUENCE [LARGE SCALE GENOMIC DNA]</scope>
    <source>
        <strain evidence="3 4">NC_YFY_NT001</strain>
    </source>
</reference>
<accession>A0A291RDB1</accession>
<evidence type="ECO:0000259" key="2">
    <source>
        <dbReference type="Pfam" id="PF12684"/>
    </source>
</evidence>
<sequence length="316" mass="34320">MPTGRGVDRGELPGAQMNTAPVTSAVPGTVVEVYAADPDPVFPPPPGLYAGVAEADYHGDHSSLSSSGAKTLLFSSPAQLRYDQAHPRPPKPEFDFGSAAHTLLLGAGPAIEVIDKPDWKTGEAQRKRRAAYEAGRIPLLAHDYTAVTAMVQVVLEHPLAGSLFAEGAPEVSGWWRDAETEAGLRLRIDWMTWAAERLVLVDYKTSLNAGRRAFAEAAAKFGYYVQHPFYVEGIRALGVHDDPDFVFVTQCRTPPYTVTVCRLDAADVALGHALGRAAVHRFARCQATGTWPDHSDRIHTVRLPGRVRHLAEELLS</sequence>
<dbReference type="Proteomes" id="UP000221961">
    <property type="component" value="Chromosome"/>
</dbReference>
<evidence type="ECO:0000313" key="4">
    <source>
        <dbReference type="Proteomes" id="UP000221961"/>
    </source>
</evidence>
<dbReference type="Pfam" id="PF12684">
    <property type="entry name" value="DUF3799"/>
    <property type="match status" value="1"/>
</dbReference>
<evidence type="ECO:0000256" key="1">
    <source>
        <dbReference type="SAM" id="MobiDB-lite"/>
    </source>
</evidence>
<feature type="compositionally biased region" description="Basic and acidic residues" evidence="1">
    <location>
        <begin position="1"/>
        <end position="11"/>
    </location>
</feature>
<organism evidence="3 4">
    <name type="scientific">Nocardia terpenica</name>
    <dbReference type="NCBI Taxonomy" id="455432"/>
    <lineage>
        <taxon>Bacteria</taxon>
        <taxon>Bacillati</taxon>
        <taxon>Actinomycetota</taxon>
        <taxon>Actinomycetes</taxon>
        <taxon>Mycobacteriales</taxon>
        <taxon>Nocardiaceae</taxon>
        <taxon>Nocardia</taxon>
    </lineage>
</organism>
<dbReference type="InterPro" id="IPR024432">
    <property type="entry name" value="Put_RecE_PDDEXK-like_dom"/>
</dbReference>
<dbReference type="InterPro" id="IPR011604">
    <property type="entry name" value="PDDEXK-like_dom_sf"/>
</dbReference>
<dbReference type="Gene3D" id="3.90.320.10">
    <property type="match status" value="1"/>
</dbReference>
<feature type="region of interest" description="Disordered" evidence="1">
    <location>
        <begin position="1"/>
        <end position="21"/>
    </location>
</feature>
<dbReference type="AlphaFoldDB" id="A0A291RDB1"/>
<gene>
    <name evidence="3" type="ORF">CRH09_01585</name>
</gene>
<feature type="domain" description="Putative exodeoxyribonuclease 8 PDDEXK-like" evidence="2">
    <location>
        <begin position="89"/>
        <end position="303"/>
    </location>
</feature>
<dbReference type="EMBL" id="CP023778">
    <property type="protein sequence ID" value="ATL65114.1"/>
    <property type="molecule type" value="Genomic_DNA"/>
</dbReference>